<protein>
    <recommendedName>
        <fullName evidence="3">Serine-threonine/tyrosine-protein kinase catalytic domain-containing protein</fullName>
    </recommendedName>
</protein>
<evidence type="ECO:0000313" key="2">
    <source>
        <dbReference type="Proteomes" id="UP000032180"/>
    </source>
</evidence>
<keyword evidence="2" id="KW-1185">Reference proteome</keyword>
<sequence length="72" mass="8174">MKMVESFITVALWCIQDKPTMRPTMLKVNRMLDGAIEAPQPPLNTPAFIVTALRCHKLINDKQQAAFFQNSL</sequence>
<reference evidence="1" key="3">
    <citation type="submission" date="2015-04" db="UniProtKB">
        <authorList>
            <consortium name="EnsemblPlants"/>
        </authorList>
    </citation>
    <scope>IDENTIFICATION</scope>
</reference>
<accession>A0A0D9W671</accession>
<dbReference type="HOGENOM" id="CLU_2725832_0_0_1"/>
<reference evidence="1 2" key="1">
    <citation type="submission" date="2012-08" db="EMBL/GenBank/DDBJ databases">
        <title>Oryza genome evolution.</title>
        <authorList>
            <person name="Wing R.A."/>
        </authorList>
    </citation>
    <scope>NUCLEOTIDE SEQUENCE</scope>
</reference>
<proteinExistence type="predicted"/>
<dbReference type="AlphaFoldDB" id="A0A0D9W671"/>
<evidence type="ECO:0008006" key="3">
    <source>
        <dbReference type="Google" id="ProtNLM"/>
    </source>
</evidence>
<dbReference type="Gramene" id="LPERR04G12630.1">
    <property type="protein sequence ID" value="LPERR04G12630.1"/>
    <property type="gene ID" value="LPERR04G12630"/>
</dbReference>
<evidence type="ECO:0000313" key="1">
    <source>
        <dbReference type="EnsemblPlants" id="LPERR04G12630.1"/>
    </source>
</evidence>
<name>A0A0D9W671_9ORYZ</name>
<dbReference type="Proteomes" id="UP000032180">
    <property type="component" value="Chromosome 4"/>
</dbReference>
<organism evidence="1 2">
    <name type="scientific">Leersia perrieri</name>
    <dbReference type="NCBI Taxonomy" id="77586"/>
    <lineage>
        <taxon>Eukaryota</taxon>
        <taxon>Viridiplantae</taxon>
        <taxon>Streptophyta</taxon>
        <taxon>Embryophyta</taxon>
        <taxon>Tracheophyta</taxon>
        <taxon>Spermatophyta</taxon>
        <taxon>Magnoliopsida</taxon>
        <taxon>Liliopsida</taxon>
        <taxon>Poales</taxon>
        <taxon>Poaceae</taxon>
        <taxon>BOP clade</taxon>
        <taxon>Oryzoideae</taxon>
        <taxon>Oryzeae</taxon>
        <taxon>Oryzinae</taxon>
        <taxon>Leersia</taxon>
    </lineage>
</organism>
<reference evidence="2" key="2">
    <citation type="submission" date="2013-12" db="EMBL/GenBank/DDBJ databases">
        <authorList>
            <person name="Yu Y."/>
            <person name="Lee S."/>
            <person name="de Baynast K."/>
            <person name="Wissotski M."/>
            <person name="Liu L."/>
            <person name="Talag J."/>
            <person name="Goicoechea J."/>
            <person name="Angelova A."/>
            <person name="Jetty R."/>
            <person name="Kudrna D."/>
            <person name="Golser W."/>
            <person name="Rivera L."/>
            <person name="Zhang J."/>
            <person name="Wing R."/>
        </authorList>
    </citation>
    <scope>NUCLEOTIDE SEQUENCE</scope>
</reference>
<dbReference type="STRING" id="77586.A0A0D9W671"/>
<dbReference type="EnsemblPlants" id="LPERR04G12630.1">
    <property type="protein sequence ID" value="LPERR04G12630.1"/>
    <property type="gene ID" value="LPERR04G12630"/>
</dbReference>